<evidence type="ECO:0000256" key="1">
    <source>
        <dbReference type="ARBA" id="ARBA00022490"/>
    </source>
</evidence>
<evidence type="ECO:0000259" key="7">
    <source>
        <dbReference type="Pfam" id="PF00156"/>
    </source>
</evidence>
<dbReference type="PANTHER" id="PTHR43864:SF1">
    <property type="entry name" value="XANTHINE PHOSPHORIBOSYLTRANSFERASE"/>
    <property type="match status" value="1"/>
</dbReference>
<dbReference type="Pfam" id="PF00156">
    <property type="entry name" value="Pribosyltran"/>
    <property type="match status" value="1"/>
</dbReference>
<feature type="binding site" evidence="5">
    <location>
        <position position="156"/>
    </location>
    <ligand>
        <name>xanthine</name>
        <dbReference type="ChEBI" id="CHEBI:17712"/>
    </ligand>
</feature>
<dbReference type="EMBL" id="JAHQCW010000022">
    <property type="protein sequence ID" value="MBU9737568.1"/>
    <property type="molecule type" value="Genomic_DNA"/>
</dbReference>
<evidence type="ECO:0000256" key="5">
    <source>
        <dbReference type="HAMAP-Rule" id="MF_01184"/>
    </source>
</evidence>
<keyword evidence="9" id="KW-1185">Reference proteome</keyword>
<dbReference type="CDD" id="cd06223">
    <property type="entry name" value="PRTases_typeI"/>
    <property type="match status" value="1"/>
</dbReference>
<comment type="subunit">
    <text evidence="5">Homodimer.</text>
</comment>
<dbReference type="GO" id="GO:0032265">
    <property type="term" value="P:XMP salvage"/>
    <property type="evidence" value="ECO:0007669"/>
    <property type="project" value="UniProtKB-UniRule"/>
</dbReference>
<dbReference type="HAMAP" id="MF_01184">
    <property type="entry name" value="XPRTase"/>
    <property type="match status" value="1"/>
</dbReference>
<dbReference type="PANTHER" id="PTHR43864">
    <property type="entry name" value="HYPOXANTHINE/GUANINE PHOSPHORIBOSYLTRANSFERASE"/>
    <property type="match status" value="1"/>
</dbReference>
<comment type="subcellular location">
    <subcellularLocation>
        <location evidence="5">Cytoplasm</location>
    </subcellularLocation>
</comment>
<keyword evidence="2 5" id="KW-0328">Glycosyltransferase</keyword>
<evidence type="ECO:0000256" key="2">
    <source>
        <dbReference type="ARBA" id="ARBA00022676"/>
    </source>
</evidence>
<dbReference type="Gene3D" id="3.40.50.2020">
    <property type="match status" value="1"/>
</dbReference>
<dbReference type="RefSeq" id="WP_158346909.1">
    <property type="nucleotide sequence ID" value="NZ_JAHQCW010000022.1"/>
</dbReference>
<dbReference type="InterPro" id="IPR010079">
    <property type="entry name" value="Xanthine_PRibTrfase"/>
</dbReference>
<keyword evidence="4 5" id="KW-0660">Purine salvage</keyword>
<dbReference type="InterPro" id="IPR029057">
    <property type="entry name" value="PRTase-like"/>
</dbReference>
<dbReference type="InterPro" id="IPR050118">
    <property type="entry name" value="Pur/Pyrimidine_PRTase"/>
</dbReference>
<organism evidence="8 9">
    <name type="scientific">Diplocloster agilis</name>
    <dbReference type="NCBI Taxonomy" id="2850323"/>
    <lineage>
        <taxon>Bacteria</taxon>
        <taxon>Bacillati</taxon>
        <taxon>Bacillota</taxon>
        <taxon>Clostridia</taxon>
        <taxon>Lachnospirales</taxon>
        <taxon>Lachnospiraceae</taxon>
        <taxon>Diplocloster</taxon>
    </lineage>
</organism>
<feature type="binding site" evidence="5">
    <location>
        <position position="20"/>
    </location>
    <ligand>
        <name>xanthine</name>
        <dbReference type="ChEBI" id="CHEBI:17712"/>
    </ligand>
</feature>
<feature type="domain" description="Phosphoribosyltransferase" evidence="7">
    <location>
        <begin position="48"/>
        <end position="157"/>
    </location>
</feature>
<accession>A0A949NH33</accession>
<dbReference type="SUPFAM" id="SSF53271">
    <property type="entry name" value="PRTase-like"/>
    <property type="match status" value="1"/>
</dbReference>
<dbReference type="GO" id="GO:0006166">
    <property type="term" value="P:purine ribonucleoside salvage"/>
    <property type="evidence" value="ECO:0007669"/>
    <property type="project" value="UniProtKB-KW"/>
</dbReference>
<dbReference type="NCBIfam" id="NF006671">
    <property type="entry name" value="PRK09219.1"/>
    <property type="match status" value="1"/>
</dbReference>
<comment type="similarity">
    <text evidence="5">Belongs to the purine/pyrimidine phosphoribosyltransferase family. Xpt subfamily.</text>
</comment>
<keyword evidence="1 5" id="KW-0963">Cytoplasm</keyword>
<gene>
    <name evidence="5" type="primary">xpt</name>
    <name evidence="8" type="ORF">KTH89_13545</name>
</gene>
<reference evidence="8" key="1">
    <citation type="submission" date="2021-06" db="EMBL/GenBank/DDBJ databases">
        <title>Description of novel taxa of the family Lachnospiraceae.</title>
        <authorList>
            <person name="Chaplin A.V."/>
            <person name="Sokolova S.R."/>
            <person name="Pikina A.P."/>
            <person name="Korzhanova M."/>
            <person name="Belova V."/>
            <person name="Korostin D."/>
            <person name="Efimov B.A."/>
        </authorList>
    </citation>
    <scope>NUCLEOTIDE SEQUENCE</scope>
    <source>
        <strain evidence="8">ASD5720</strain>
    </source>
</reference>
<comment type="pathway">
    <text evidence="5">Purine metabolism; XMP biosynthesis via salvage pathway; XMP from xanthine: step 1/1.</text>
</comment>
<evidence type="ECO:0000256" key="3">
    <source>
        <dbReference type="ARBA" id="ARBA00022679"/>
    </source>
</evidence>
<keyword evidence="3 5" id="KW-0808">Transferase</keyword>
<dbReference type="Proteomes" id="UP000712157">
    <property type="component" value="Unassembled WGS sequence"/>
</dbReference>
<comment type="caution">
    <text evidence="8">The sequence shown here is derived from an EMBL/GenBank/DDBJ whole genome shotgun (WGS) entry which is preliminary data.</text>
</comment>
<sequence>MKLLEEKILAEGHALNESILKVDSFINHQVDPQLMYEMGKDIADHFRGQGVTKVFTIESSGIAPAVYAAQELGVPMVILKKQVSKTLKTDVWQTQVTSFTKGVDYELTMAKNYISENDHILIVDDFLANGEAATGAVRLIRKAHATIAGIGILIEKSFQPGRQKLEEQGLDVYSLARIGKMDVDLIEFIHE</sequence>
<dbReference type="AlphaFoldDB" id="A0A949NH33"/>
<evidence type="ECO:0000313" key="9">
    <source>
        <dbReference type="Proteomes" id="UP000712157"/>
    </source>
</evidence>
<dbReference type="EC" id="2.4.2.22" evidence="5 6"/>
<name>A0A949NH33_9FIRM</name>
<evidence type="ECO:0000256" key="6">
    <source>
        <dbReference type="NCBIfam" id="TIGR01744"/>
    </source>
</evidence>
<dbReference type="InterPro" id="IPR000836">
    <property type="entry name" value="PRTase_dom"/>
</dbReference>
<dbReference type="NCBIfam" id="TIGR01744">
    <property type="entry name" value="XPRTase"/>
    <property type="match status" value="1"/>
</dbReference>
<comment type="function">
    <text evidence="5">Converts the preformed base xanthine, a product of nucleic acid breakdown, to xanthosine 5'-monophosphate (XMP), so it can be reused for RNA or DNA synthesis.</text>
</comment>
<proteinExistence type="inferred from homology"/>
<dbReference type="GO" id="GO:0005737">
    <property type="term" value="C:cytoplasm"/>
    <property type="evidence" value="ECO:0007669"/>
    <property type="project" value="UniProtKB-SubCell"/>
</dbReference>
<evidence type="ECO:0000256" key="4">
    <source>
        <dbReference type="ARBA" id="ARBA00022726"/>
    </source>
</evidence>
<feature type="binding site" evidence="5">
    <location>
        <begin position="128"/>
        <end position="132"/>
    </location>
    <ligand>
        <name>5-phospho-alpha-D-ribose 1-diphosphate</name>
        <dbReference type="ChEBI" id="CHEBI:58017"/>
    </ligand>
</feature>
<comment type="catalytic activity">
    <reaction evidence="5">
        <text>XMP + diphosphate = xanthine + 5-phospho-alpha-D-ribose 1-diphosphate</text>
        <dbReference type="Rhea" id="RHEA:10800"/>
        <dbReference type="ChEBI" id="CHEBI:17712"/>
        <dbReference type="ChEBI" id="CHEBI:33019"/>
        <dbReference type="ChEBI" id="CHEBI:57464"/>
        <dbReference type="ChEBI" id="CHEBI:58017"/>
        <dbReference type="EC" id="2.4.2.22"/>
    </reaction>
</comment>
<dbReference type="GO" id="GO:0000310">
    <property type="term" value="F:xanthine phosphoribosyltransferase activity"/>
    <property type="evidence" value="ECO:0007669"/>
    <property type="project" value="UniProtKB-UniRule"/>
</dbReference>
<dbReference type="GO" id="GO:0046110">
    <property type="term" value="P:xanthine metabolic process"/>
    <property type="evidence" value="ECO:0007669"/>
    <property type="project" value="UniProtKB-UniRule"/>
</dbReference>
<protein>
    <recommendedName>
        <fullName evidence="5 6">Xanthine phosphoribosyltransferase</fullName>
        <shortName evidence="5">XPRTase</shortName>
        <ecNumber evidence="5 6">2.4.2.22</ecNumber>
    </recommendedName>
</protein>
<evidence type="ECO:0000313" key="8">
    <source>
        <dbReference type="EMBL" id="MBU9737568.1"/>
    </source>
</evidence>
<feature type="binding site" evidence="5">
    <location>
        <position position="27"/>
    </location>
    <ligand>
        <name>xanthine</name>
        <dbReference type="ChEBI" id="CHEBI:17712"/>
    </ligand>
</feature>